<dbReference type="InterPro" id="IPR000539">
    <property type="entry name" value="Frizzled/Smoothened_7TM"/>
</dbReference>
<dbReference type="EMBL" id="BPLR01003052">
    <property type="protein sequence ID" value="GIX80653.1"/>
    <property type="molecule type" value="Genomic_DNA"/>
</dbReference>
<evidence type="ECO:0000313" key="4">
    <source>
        <dbReference type="Proteomes" id="UP001054945"/>
    </source>
</evidence>
<dbReference type="AlphaFoldDB" id="A0AAV4N7I2"/>
<feature type="domain" description="Frizzled/Smoothened 7TM" evidence="2">
    <location>
        <begin position="1"/>
        <end position="25"/>
    </location>
</feature>
<dbReference type="GO" id="GO:0007166">
    <property type="term" value="P:cell surface receptor signaling pathway"/>
    <property type="evidence" value="ECO:0007669"/>
    <property type="project" value="InterPro"/>
</dbReference>
<reference evidence="3 4" key="1">
    <citation type="submission" date="2021-06" db="EMBL/GenBank/DDBJ databases">
        <title>Caerostris extrusa draft genome.</title>
        <authorList>
            <person name="Kono N."/>
            <person name="Arakawa K."/>
        </authorList>
    </citation>
    <scope>NUCLEOTIDE SEQUENCE [LARGE SCALE GENOMIC DNA]</scope>
</reference>
<gene>
    <name evidence="3" type="ORF">CEXT_775141</name>
</gene>
<dbReference type="Proteomes" id="UP001054945">
    <property type="component" value="Unassembled WGS sequence"/>
</dbReference>
<proteinExistence type="predicted"/>
<name>A0AAV4N7I2_CAEEX</name>
<protein>
    <recommendedName>
        <fullName evidence="2">Frizzled/Smoothened 7TM domain-containing protein</fullName>
    </recommendedName>
</protein>
<keyword evidence="4" id="KW-1185">Reference proteome</keyword>
<evidence type="ECO:0000313" key="3">
    <source>
        <dbReference type="EMBL" id="GIX80653.1"/>
    </source>
</evidence>
<evidence type="ECO:0000259" key="2">
    <source>
        <dbReference type="Pfam" id="PF01534"/>
    </source>
</evidence>
<comment type="caution">
    <text evidence="3">The sequence shown here is derived from an EMBL/GenBank/DDBJ whole genome shotgun (WGS) entry which is preliminary data.</text>
</comment>
<dbReference type="GO" id="GO:0016020">
    <property type="term" value="C:membrane"/>
    <property type="evidence" value="ECO:0007669"/>
    <property type="project" value="InterPro"/>
</dbReference>
<sequence length="129" mass="14291">MLKYFMCLVVGITTGFWITSVKTLNLGDDGYAADVVTEGVPVQYLKEPALLVGQRASMDPERLSPQPSKPYYWSQQMSCCCVFTYHVFCVNPVTIGVCSLFRFVVQGAPNLSLQSPGDMPRSLSARKKL</sequence>
<dbReference type="Gene3D" id="1.20.1070.10">
    <property type="entry name" value="Rhodopsin 7-helix transmembrane proteins"/>
    <property type="match status" value="1"/>
</dbReference>
<keyword evidence="1" id="KW-0675">Receptor</keyword>
<accession>A0AAV4N7I2</accession>
<dbReference type="Pfam" id="PF01534">
    <property type="entry name" value="Frizzled"/>
    <property type="match status" value="1"/>
</dbReference>
<organism evidence="3 4">
    <name type="scientific">Caerostris extrusa</name>
    <name type="common">Bark spider</name>
    <name type="synonym">Caerostris bankana</name>
    <dbReference type="NCBI Taxonomy" id="172846"/>
    <lineage>
        <taxon>Eukaryota</taxon>
        <taxon>Metazoa</taxon>
        <taxon>Ecdysozoa</taxon>
        <taxon>Arthropoda</taxon>
        <taxon>Chelicerata</taxon>
        <taxon>Arachnida</taxon>
        <taxon>Araneae</taxon>
        <taxon>Araneomorphae</taxon>
        <taxon>Entelegynae</taxon>
        <taxon>Araneoidea</taxon>
        <taxon>Araneidae</taxon>
        <taxon>Caerostris</taxon>
    </lineage>
</organism>
<evidence type="ECO:0000256" key="1">
    <source>
        <dbReference type="ARBA" id="ARBA00023170"/>
    </source>
</evidence>